<evidence type="ECO:0000313" key="7">
    <source>
        <dbReference type="Proteomes" id="UP000289340"/>
    </source>
</evidence>
<keyword evidence="4 5" id="KW-0732">Signal</keyword>
<feature type="signal peptide" evidence="5">
    <location>
        <begin position="1"/>
        <end position="25"/>
    </location>
</feature>
<name>A0A445ID26_GLYSO</name>
<dbReference type="InterPro" id="IPR039271">
    <property type="entry name" value="Kiwellin-like"/>
</dbReference>
<dbReference type="Gene3D" id="2.40.40.10">
    <property type="entry name" value="RlpA-like domain"/>
    <property type="match status" value="1"/>
</dbReference>
<comment type="subcellular location">
    <subcellularLocation>
        <location evidence="1">Secreted</location>
    </subcellularLocation>
</comment>
<organism evidence="6 7">
    <name type="scientific">Glycine soja</name>
    <name type="common">Wild soybean</name>
    <dbReference type="NCBI Taxonomy" id="3848"/>
    <lineage>
        <taxon>Eukaryota</taxon>
        <taxon>Viridiplantae</taxon>
        <taxon>Streptophyta</taxon>
        <taxon>Embryophyta</taxon>
        <taxon>Tracheophyta</taxon>
        <taxon>Spermatophyta</taxon>
        <taxon>Magnoliopsida</taxon>
        <taxon>eudicotyledons</taxon>
        <taxon>Gunneridae</taxon>
        <taxon>Pentapetalae</taxon>
        <taxon>rosids</taxon>
        <taxon>fabids</taxon>
        <taxon>Fabales</taxon>
        <taxon>Fabaceae</taxon>
        <taxon>Papilionoideae</taxon>
        <taxon>50 kb inversion clade</taxon>
        <taxon>NPAAA clade</taxon>
        <taxon>indigoferoid/millettioid clade</taxon>
        <taxon>Phaseoleae</taxon>
        <taxon>Glycine</taxon>
        <taxon>Glycine subgen. Soja</taxon>
    </lineage>
</organism>
<dbReference type="PANTHER" id="PTHR33191">
    <property type="entry name" value="RIPENING-RELATED PROTEIN 2-RELATED"/>
    <property type="match status" value="1"/>
</dbReference>
<evidence type="ECO:0000256" key="4">
    <source>
        <dbReference type="ARBA" id="ARBA00022729"/>
    </source>
</evidence>
<reference evidence="6 7" key="1">
    <citation type="submission" date="2018-09" db="EMBL/GenBank/DDBJ databases">
        <title>A high-quality reference genome of wild soybean provides a powerful tool to mine soybean genomes.</title>
        <authorList>
            <person name="Xie M."/>
            <person name="Chung C.Y.L."/>
            <person name="Li M.-W."/>
            <person name="Wong F.-L."/>
            <person name="Chan T.-F."/>
            <person name="Lam H.-M."/>
        </authorList>
    </citation>
    <scope>NUCLEOTIDE SEQUENCE [LARGE SCALE GENOMIC DNA]</scope>
    <source>
        <strain evidence="7">cv. W05</strain>
        <tissue evidence="6">Hypocotyl of etiolated seedlings</tissue>
    </source>
</reference>
<evidence type="ECO:0000256" key="3">
    <source>
        <dbReference type="ARBA" id="ARBA00022525"/>
    </source>
</evidence>
<dbReference type="EMBL" id="QZWG01000011">
    <property type="protein sequence ID" value="RZB83956.1"/>
    <property type="molecule type" value="Genomic_DNA"/>
</dbReference>
<evidence type="ECO:0000256" key="5">
    <source>
        <dbReference type="SAM" id="SignalP"/>
    </source>
</evidence>
<dbReference type="InterPro" id="IPR036908">
    <property type="entry name" value="RlpA-like_sf"/>
</dbReference>
<dbReference type="PANTHER" id="PTHR33191:SF9">
    <property type="entry name" value="RIPENING-RELATED PROTEIN 2-RELATED"/>
    <property type="match status" value="1"/>
</dbReference>
<accession>A0A445ID26</accession>
<comment type="similarity">
    <text evidence="2">Belongs to the kiwellin family.</text>
</comment>
<sequence length="216" mass="22594">MAYTASLVFLASTFLIINFPLLANAIGCNGPCRTLNDCDGQLICINGRCNDDRDVGTHICGGGMPPNPPPSGGSCQSSGTLNCGGKSYPQYRCSPPVTSSTPAILTLNDFSEGGDGGDPSQCDEKFHNNTERVVALSTGWFNGSSLCLKMIRITAGNGRNVTAKVVDQCDSVNGCDRAHAGQPPCRNNIVDGSQAVWDALGLDSDVGEARVTWSMA</sequence>
<feature type="chain" id="PRO_5019479233" evidence="5">
    <location>
        <begin position="26"/>
        <end position="216"/>
    </location>
</feature>
<dbReference type="SMR" id="A0A445ID26"/>
<dbReference type="CDD" id="cd22270">
    <property type="entry name" value="DPBB_kiwellin-like"/>
    <property type="match status" value="1"/>
</dbReference>
<dbReference type="Gramene" id="XM_028333272.1">
    <property type="protein sequence ID" value="XP_028189073.1"/>
    <property type="gene ID" value="LOC114375486"/>
</dbReference>
<evidence type="ECO:0000256" key="2">
    <source>
        <dbReference type="ARBA" id="ARBA00005592"/>
    </source>
</evidence>
<gene>
    <name evidence="6" type="ORF">D0Y65_032431</name>
</gene>
<dbReference type="AlphaFoldDB" id="A0A445ID26"/>
<keyword evidence="7" id="KW-1185">Reference proteome</keyword>
<evidence type="ECO:0000256" key="1">
    <source>
        <dbReference type="ARBA" id="ARBA00004613"/>
    </source>
</evidence>
<proteinExistence type="inferred from homology"/>
<dbReference type="SUPFAM" id="SSF50685">
    <property type="entry name" value="Barwin-like endoglucanases"/>
    <property type="match status" value="1"/>
</dbReference>
<dbReference type="GO" id="GO:0005576">
    <property type="term" value="C:extracellular region"/>
    <property type="evidence" value="ECO:0007669"/>
    <property type="project" value="UniProtKB-SubCell"/>
</dbReference>
<comment type="caution">
    <text evidence="6">The sequence shown here is derived from an EMBL/GenBank/DDBJ whole genome shotgun (WGS) entry which is preliminary data.</text>
</comment>
<dbReference type="Pfam" id="PF24300">
    <property type="entry name" value="KWL1"/>
    <property type="match status" value="1"/>
</dbReference>
<evidence type="ECO:0000313" key="6">
    <source>
        <dbReference type="EMBL" id="RZB83956.1"/>
    </source>
</evidence>
<keyword evidence="3" id="KW-0964">Secreted</keyword>
<protein>
    <submittedName>
        <fullName evidence="6">Kiwellin</fullName>
    </submittedName>
</protein>
<dbReference type="Proteomes" id="UP000289340">
    <property type="component" value="Chromosome 11"/>
</dbReference>